<organism evidence="2 3">
    <name type="scientific">Pterulicium gracile</name>
    <dbReference type="NCBI Taxonomy" id="1884261"/>
    <lineage>
        <taxon>Eukaryota</taxon>
        <taxon>Fungi</taxon>
        <taxon>Dikarya</taxon>
        <taxon>Basidiomycota</taxon>
        <taxon>Agaricomycotina</taxon>
        <taxon>Agaricomycetes</taxon>
        <taxon>Agaricomycetidae</taxon>
        <taxon>Agaricales</taxon>
        <taxon>Pleurotineae</taxon>
        <taxon>Pterulaceae</taxon>
        <taxon>Pterulicium</taxon>
    </lineage>
</organism>
<evidence type="ECO:0000313" key="2">
    <source>
        <dbReference type="EMBL" id="TFK95796.1"/>
    </source>
</evidence>
<reference evidence="2 3" key="1">
    <citation type="journal article" date="2019" name="Nat. Ecol. Evol.">
        <title>Megaphylogeny resolves global patterns of mushroom evolution.</title>
        <authorList>
            <person name="Varga T."/>
            <person name="Krizsan K."/>
            <person name="Foldi C."/>
            <person name="Dima B."/>
            <person name="Sanchez-Garcia M."/>
            <person name="Sanchez-Ramirez S."/>
            <person name="Szollosi G.J."/>
            <person name="Szarkandi J.G."/>
            <person name="Papp V."/>
            <person name="Albert L."/>
            <person name="Andreopoulos W."/>
            <person name="Angelini C."/>
            <person name="Antonin V."/>
            <person name="Barry K.W."/>
            <person name="Bougher N.L."/>
            <person name="Buchanan P."/>
            <person name="Buyck B."/>
            <person name="Bense V."/>
            <person name="Catcheside P."/>
            <person name="Chovatia M."/>
            <person name="Cooper J."/>
            <person name="Damon W."/>
            <person name="Desjardin D."/>
            <person name="Finy P."/>
            <person name="Geml J."/>
            <person name="Haridas S."/>
            <person name="Hughes K."/>
            <person name="Justo A."/>
            <person name="Karasinski D."/>
            <person name="Kautmanova I."/>
            <person name="Kiss B."/>
            <person name="Kocsube S."/>
            <person name="Kotiranta H."/>
            <person name="LaButti K.M."/>
            <person name="Lechner B.E."/>
            <person name="Liimatainen K."/>
            <person name="Lipzen A."/>
            <person name="Lukacs Z."/>
            <person name="Mihaltcheva S."/>
            <person name="Morgado L.N."/>
            <person name="Niskanen T."/>
            <person name="Noordeloos M.E."/>
            <person name="Ohm R.A."/>
            <person name="Ortiz-Santana B."/>
            <person name="Ovrebo C."/>
            <person name="Racz N."/>
            <person name="Riley R."/>
            <person name="Savchenko A."/>
            <person name="Shiryaev A."/>
            <person name="Soop K."/>
            <person name="Spirin V."/>
            <person name="Szebenyi C."/>
            <person name="Tomsovsky M."/>
            <person name="Tulloss R.E."/>
            <person name="Uehling J."/>
            <person name="Grigoriev I.V."/>
            <person name="Vagvolgyi C."/>
            <person name="Papp T."/>
            <person name="Martin F.M."/>
            <person name="Miettinen O."/>
            <person name="Hibbett D.S."/>
            <person name="Nagy L.G."/>
        </authorList>
    </citation>
    <scope>NUCLEOTIDE SEQUENCE [LARGE SCALE GENOMIC DNA]</scope>
    <source>
        <strain evidence="2 3">CBS 309.79</strain>
    </source>
</reference>
<sequence>MSRSNSYSRRDDQPLDCSTNSRFSRALPRRTPANQIFSEDGSFFVNTLDMMSPPTSPSLPDSRNVTADDTARGDWTVEGSFFKGDALPELRVDFVPSTVAALDTPRRRRVTLSVGDAEDLLSGSPSKKRDARYRSQGDLLQRKITPVDALEKALSKRSSSLLLFSGPRLTNLPDLSGSSSIFA</sequence>
<evidence type="ECO:0000256" key="1">
    <source>
        <dbReference type="SAM" id="MobiDB-lite"/>
    </source>
</evidence>
<accession>A0A5C3Q2R0</accession>
<protein>
    <submittedName>
        <fullName evidence="2">Uncharacterized protein</fullName>
    </submittedName>
</protein>
<dbReference type="AlphaFoldDB" id="A0A5C3Q2R0"/>
<gene>
    <name evidence="2" type="ORF">BDV98DRAFT_369853</name>
</gene>
<proteinExistence type="predicted"/>
<feature type="region of interest" description="Disordered" evidence="1">
    <location>
        <begin position="1"/>
        <end position="23"/>
    </location>
</feature>
<evidence type="ECO:0000313" key="3">
    <source>
        <dbReference type="Proteomes" id="UP000305067"/>
    </source>
</evidence>
<dbReference type="EMBL" id="ML178874">
    <property type="protein sequence ID" value="TFK95796.1"/>
    <property type="molecule type" value="Genomic_DNA"/>
</dbReference>
<dbReference type="Proteomes" id="UP000305067">
    <property type="component" value="Unassembled WGS sequence"/>
</dbReference>
<name>A0A5C3Q2R0_9AGAR</name>
<keyword evidence="3" id="KW-1185">Reference proteome</keyword>